<dbReference type="EMBL" id="JH818118">
    <property type="protein sequence ID" value="EKC24271.1"/>
    <property type="molecule type" value="Genomic_DNA"/>
</dbReference>
<reference evidence="1" key="1">
    <citation type="journal article" date="2012" name="Nature">
        <title>The oyster genome reveals stress adaptation and complexity of shell formation.</title>
        <authorList>
            <person name="Zhang G."/>
            <person name="Fang X."/>
            <person name="Guo X."/>
            <person name="Li L."/>
            <person name="Luo R."/>
            <person name="Xu F."/>
            <person name="Yang P."/>
            <person name="Zhang L."/>
            <person name="Wang X."/>
            <person name="Qi H."/>
            <person name="Xiong Z."/>
            <person name="Que H."/>
            <person name="Xie Y."/>
            <person name="Holland P.W."/>
            <person name="Paps J."/>
            <person name="Zhu Y."/>
            <person name="Wu F."/>
            <person name="Chen Y."/>
            <person name="Wang J."/>
            <person name="Peng C."/>
            <person name="Meng J."/>
            <person name="Yang L."/>
            <person name="Liu J."/>
            <person name="Wen B."/>
            <person name="Zhang N."/>
            <person name="Huang Z."/>
            <person name="Zhu Q."/>
            <person name="Feng Y."/>
            <person name="Mount A."/>
            <person name="Hedgecock D."/>
            <person name="Xu Z."/>
            <person name="Liu Y."/>
            <person name="Domazet-Loso T."/>
            <person name="Du Y."/>
            <person name="Sun X."/>
            <person name="Zhang S."/>
            <person name="Liu B."/>
            <person name="Cheng P."/>
            <person name="Jiang X."/>
            <person name="Li J."/>
            <person name="Fan D."/>
            <person name="Wang W."/>
            <person name="Fu W."/>
            <person name="Wang T."/>
            <person name="Wang B."/>
            <person name="Zhang J."/>
            <person name="Peng Z."/>
            <person name="Li Y."/>
            <person name="Li N."/>
            <person name="Wang J."/>
            <person name="Chen M."/>
            <person name="He Y."/>
            <person name="Tan F."/>
            <person name="Song X."/>
            <person name="Zheng Q."/>
            <person name="Huang R."/>
            <person name="Yang H."/>
            <person name="Du X."/>
            <person name="Chen L."/>
            <person name="Yang M."/>
            <person name="Gaffney P.M."/>
            <person name="Wang S."/>
            <person name="Luo L."/>
            <person name="She Z."/>
            <person name="Ming Y."/>
            <person name="Huang W."/>
            <person name="Zhang S."/>
            <person name="Huang B."/>
            <person name="Zhang Y."/>
            <person name="Qu T."/>
            <person name="Ni P."/>
            <person name="Miao G."/>
            <person name="Wang J."/>
            <person name="Wang Q."/>
            <person name="Steinberg C.E."/>
            <person name="Wang H."/>
            <person name="Li N."/>
            <person name="Qian L."/>
            <person name="Zhang G."/>
            <person name="Li Y."/>
            <person name="Yang H."/>
            <person name="Liu X."/>
            <person name="Wang J."/>
            <person name="Yin Y."/>
            <person name="Wang J."/>
        </authorList>
    </citation>
    <scope>NUCLEOTIDE SEQUENCE [LARGE SCALE GENOMIC DNA]</scope>
    <source>
        <strain evidence="1">05x7-T-G4-1.051#20</strain>
    </source>
</reference>
<dbReference type="HOGENOM" id="CLU_1972606_0_0_1"/>
<proteinExistence type="predicted"/>
<name>K1QRT0_MAGGI</name>
<protein>
    <submittedName>
        <fullName evidence="1">Uncharacterized protein</fullName>
    </submittedName>
</protein>
<gene>
    <name evidence="1" type="ORF">CGI_10014391</name>
</gene>
<evidence type="ECO:0000313" key="1">
    <source>
        <dbReference type="EMBL" id="EKC24271.1"/>
    </source>
</evidence>
<sequence>MVRDANKLKRVEFCERLIAADDTFDNVIFSDECSIQLHQNKLHSYRQKDACAAVLPKPKHPLKIHVWAAISKRRASKIRLFEGIMDSTFYVENILRDTLVPFIQSKFGGNDGHRKQSLNVNFVEINV</sequence>
<dbReference type="GO" id="GO:0003676">
    <property type="term" value="F:nucleic acid binding"/>
    <property type="evidence" value="ECO:0007669"/>
    <property type="project" value="InterPro"/>
</dbReference>
<organism evidence="1">
    <name type="scientific">Magallana gigas</name>
    <name type="common">Pacific oyster</name>
    <name type="synonym">Crassostrea gigas</name>
    <dbReference type="NCBI Taxonomy" id="29159"/>
    <lineage>
        <taxon>Eukaryota</taxon>
        <taxon>Metazoa</taxon>
        <taxon>Spiralia</taxon>
        <taxon>Lophotrochozoa</taxon>
        <taxon>Mollusca</taxon>
        <taxon>Bivalvia</taxon>
        <taxon>Autobranchia</taxon>
        <taxon>Pteriomorphia</taxon>
        <taxon>Ostreida</taxon>
        <taxon>Ostreoidea</taxon>
        <taxon>Ostreidae</taxon>
        <taxon>Magallana</taxon>
    </lineage>
</organism>
<dbReference type="InParanoid" id="K1QRT0"/>
<dbReference type="InterPro" id="IPR036397">
    <property type="entry name" value="RNaseH_sf"/>
</dbReference>
<dbReference type="Gene3D" id="3.30.420.10">
    <property type="entry name" value="Ribonuclease H-like superfamily/Ribonuclease H"/>
    <property type="match status" value="1"/>
</dbReference>
<dbReference type="AlphaFoldDB" id="K1QRT0"/>
<accession>K1QRT0</accession>